<name>A0A6A6A151_9PLEO</name>
<keyword evidence="5" id="KW-0645">Protease</keyword>
<accession>A0A6A6A151</accession>
<dbReference type="PROSITE" id="PS51767">
    <property type="entry name" value="PEPTIDASE_A1"/>
    <property type="match status" value="1"/>
</dbReference>
<dbReference type="RefSeq" id="XP_033519942.1">
    <property type="nucleotide sequence ID" value="XM_033671809.1"/>
</dbReference>
<dbReference type="Proteomes" id="UP000799771">
    <property type="component" value="Unassembled WGS sequence"/>
</dbReference>
<keyword evidence="2" id="KW-0472">Membrane</keyword>
<feature type="region of interest" description="Disordered" evidence="1">
    <location>
        <begin position="470"/>
        <end position="492"/>
    </location>
</feature>
<dbReference type="GO" id="GO:0008233">
    <property type="term" value="F:peptidase activity"/>
    <property type="evidence" value="ECO:0007669"/>
    <property type="project" value="UniProtKB-KW"/>
</dbReference>
<evidence type="ECO:0000256" key="3">
    <source>
        <dbReference type="SAM" id="SignalP"/>
    </source>
</evidence>
<keyword evidence="3" id="KW-0732">Signal</keyword>
<evidence type="ECO:0000256" key="2">
    <source>
        <dbReference type="SAM" id="Phobius"/>
    </source>
</evidence>
<dbReference type="Pfam" id="PF00026">
    <property type="entry name" value="Asp"/>
    <property type="match status" value="1"/>
</dbReference>
<feature type="chain" id="PRO_5025663871" evidence="3">
    <location>
        <begin position="21"/>
        <end position="492"/>
    </location>
</feature>
<proteinExistence type="predicted"/>
<protein>
    <submittedName>
        <fullName evidence="5">Acid protease</fullName>
    </submittedName>
</protein>
<evidence type="ECO:0000313" key="5">
    <source>
        <dbReference type="EMBL" id="KAF2125550.1"/>
    </source>
</evidence>
<evidence type="ECO:0000313" key="6">
    <source>
        <dbReference type="Proteomes" id="UP000799771"/>
    </source>
</evidence>
<keyword evidence="5" id="KW-0378">Hydrolase</keyword>
<dbReference type="AlphaFoldDB" id="A0A6A6A151"/>
<evidence type="ECO:0000259" key="4">
    <source>
        <dbReference type="PROSITE" id="PS51767"/>
    </source>
</evidence>
<dbReference type="OrthoDB" id="5361565at2759"/>
<dbReference type="EMBL" id="ML977516">
    <property type="protein sequence ID" value="KAF2125550.1"/>
    <property type="molecule type" value="Genomic_DNA"/>
</dbReference>
<feature type="signal peptide" evidence="3">
    <location>
        <begin position="1"/>
        <end position="20"/>
    </location>
</feature>
<dbReference type="SUPFAM" id="SSF50630">
    <property type="entry name" value="Acid proteases"/>
    <property type="match status" value="1"/>
</dbReference>
<keyword evidence="6" id="KW-1185">Reference proteome</keyword>
<dbReference type="GeneID" id="54412241"/>
<evidence type="ECO:0000256" key="1">
    <source>
        <dbReference type="SAM" id="MobiDB-lite"/>
    </source>
</evidence>
<dbReference type="Gene3D" id="2.40.70.10">
    <property type="entry name" value="Acid Proteases"/>
    <property type="match status" value="2"/>
</dbReference>
<keyword evidence="2" id="KW-1133">Transmembrane helix</keyword>
<reference evidence="5" key="1">
    <citation type="journal article" date="2020" name="Stud. Mycol.">
        <title>101 Dothideomycetes genomes: a test case for predicting lifestyles and emergence of pathogens.</title>
        <authorList>
            <person name="Haridas S."/>
            <person name="Albert R."/>
            <person name="Binder M."/>
            <person name="Bloem J."/>
            <person name="Labutti K."/>
            <person name="Salamov A."/>
            <person name="Andreopoulos B."/>
            <person name="Baker S."/>
            <person name="Barry K."/>
            <person name="Bills G."/>
            <person name="Bluhm B."/>
            <person name="Cannon C."/>
            <person name="Castanera R."/>
            <person name="Culley D."/>
            <person name="Daum C."/>
            <person name="Ezra D."/>
            <person name="Gonzalez J."/>
            <person name="Henrissat B."/>
            <person name="Kuo A."/>
            <person name="Liang C."/>
            <person name="Lipzen A."/>
            <person name="Lutzoni F."/>
            <person name="Magnuson J."/>
            <person name="Mondo S."/>
            <person name="Nolan M."/>
            <person name="Ohm R."/>
            <person name="Pangilinan J."/>
            <person name="Park H.-J."/>
            <person name="Ramirez L."/>
            <person name="Alfaro M."/>
            <person name="Sun H."/>
            <person name="Tritt A."/>
            <person name="Yoshinaga Y."/>
            <person name="Zwiers L.-H."/>
            <person name="Turgeon B."/>
            <person name="Goodwin S."/>
            <person name="Spatafora J."/>
            <person name="Crous P."/>
            <person name="Grigoriev I."/>
        </authorList>
    </citation>
    <scope>NUCLEOTIDE SEQUENCE</scope>
    <source>
        <strain evidence="5">CBS 119687</strain>
    </source>
</reference>
<feature type="transmembrane region" description="Helical" evidence="2">
    <location>
        <begin position="413"/>
        <end position="438"/>
    </location>
</feature>
<organism evidence="5 6">
    <name type="scientific">Dothidotthia symphoricarpi CBS 119687</name>
    <dbReference type="NCBI Taxonomy" id="1392245"/>
    <lineage>
        <taxon>Eukaryota</taxon>
        <taxon>Fungi</taxon>
        <taxon>Dikarya</taxon>
        <taxon>Ascomycota</taxon>
        <taxon>Pezizomycotina</taxon>
        <taxon>Dothideomycetes</taxon>
        <taxon>Pleosporomycetidae</taxon>
        <taxon>Pleosporales</taxon>
        <taxon>Dothidotthiaceae</taxon>
        <taxon>Dothidotthia</taxon>
    </lineage>
</organism>
<dbReference type="GO" id="GO:0006508">
    <property type="term" value="P:proteolysis"/>
    <property type="evidence" value="ECO:0007669"/>
    <property type="project" value="UniProtKB-KW"/>
</dbReference>
<gene>
    <name evidence="5" type="ORF">P153DRAFT_400354</name>
</gene>
<keyword evidence="2" id="KW-0812">Transmembrane</keyword>
<dbReference type="InterPro" id="IPR021109">
    <property type="entry name" value="Peptidase_aspartic_dom_sf"/>
</dbReference>
<feature type="domain" description="Peptidase A1" evidence="4">
    <location>
        <begin position="45"/>
        <end position="377"/>
    </location>
</feature>
<dbReference type="InterPro" id="IPR033121">
    <property type="entry name" value="PEPTIDASE_A1"/>
</dbReference>
<sequence>MASLAFYLSASVLFAQSTVAFNCSKKPIYVDIHKRAVEDSSVFQYGSFIGVGTPAQNHSLWPSLAQNHTSFASHAYCGDNSTLRNCEKSTGGFFSHEDSTSYEDLANFQSLDKSTESSLEGFFGQDTLRLYTHYFETDGASQTLVENSTIEVAEQGSIVPGRVGVGSSSTLLRDLEARDIIAGKTYSLYIGHGYERAGGVINGSNVFGGYDSGRFTGTPHQYAMNTANPNPMSVNIKDILLTTTHSNTNISLFDPSVFPAMKSRPSTFEAQLTTEQFPLSLPYQITQNFISHLSAQEDNTWGDASLKLPSPFQGTLSIVLDDGYTITLPQEVLTNASNITPIQQRDAKSTAPFLLGSAFLAQIYLMADYEAHTFFLADAVQTNNAVMPVTFCPRTTPAAYQRPSRNDWLQQGLVGAVLGGVFGGIFLLAVAYCGYVAWMRRQDKRRLTRELERGARAKMQALEVEEAPAFDPPPRSVAGGGGGAFWKKNGFA</sequence>